<name>C0N2E3_9GAMM</name>
<dbReference type="AlphaFoldDB" id="C0N2E3"/>
<dbReference type="RefSeq" id="WP_008290163.1">
    <property type="nucleotide sequence ID" value="NZ_GG657884.1"/>
</dbReference>
<evidence type="ECO:0000256" key="1">
    <source>
        <dbReference type="SAM" id="MobiDB-lite"/>
    </source>
</evidence>
<dbReference type="HOGENOM" id="CLU_1658776_0_0_6"/>
<sequence>MNVKHLIQTVSGLLLVSLLLPINAEPGGIVMSRDVPAQRWDVNRHTGLPTVINPSPVKETQSLNNSMQDMGMSELTDQQFSGITSNAVSGPSAINNHFASTLTNQLGGHGSGSSVSSQMSTVNSITTGLGGSISGSVGGATRSLGSDIRGALSDTLPGR</sequence>
<keyword evidence="3" id="KW-1185">Reference proteome</keyword>
<organism evidence="2 3">
    <name type="scientific">Methylophaga thiooxydans DMS010</name>
    <dbReference type="NCBI Taxonomy" id="637616"/>
    <lineage>
        <taxon>Bacteria</taxon>
        <taxon>Pseudomonadati</taxon>
        <taxon>Pseudomonadota</taxon>
        <taxon>Gammaproteobacteria</taxon>
        <taxon>Thiotrichales</taxon>
        <taxon>Piscirickettsiaceae</taxon>
        <taxon>Methylophaga</taxon>
    </lineage>
</organism>
<dbReference type="EMBL" id="GG657884">
    <property type="protein sequence ID" value="EEF81048.1"/>
    <property type="molecule type" value="Genomic_DNA"/>
</dbReference>
<accession>C0N2E3</accession>
<reference evidence="2 3" key="1">
    <citation type="journal article" date="2011" name="J. Bacteriol.">
        <title>Draft genome sequence of the chemolithoheterotrophic, halophilic methylotroph Methylophaga thiooxydans DMS010.</title>
        <authorList>
            <person name="Boden R."/>
            <person name="Ferriera S."/>
            <person name="Johnson J."/>
            <person name="Kelly D.P."/>
            <person name="Murrell J.C."/>
            <person name="Schafer H."/>
        </authorList>
    </citation>
    <scope>NUCLEOTIDE SEQUENCE [LARGE SCALE GENOMIC DNA]</scope>
    <source>
        <strain evidence="2 3">DMS010</strain>
    </source>
</reference>
<feature type="region of interest" description="Disordered" evidence="1">
    <location>
        <begin position="138"/>
        <end position="159"/>
    </location>
</feature>
<dbReference type="Proteomes" id="UP000004679">
    <property type="component" value="Unassembled WGS sequence"/>
</dbReference>
<proteinExistence type="predicted"/>
<gene>
    <name evidence="2" type="ORF">MDMS009_368</name>
</gene>
<evidence type="ECO:0000313" key="3">
    <source>
        <dbReference type="Proteomes" id="UP000004679"/>
    </source>
</evidence>
<evidence type="ECO:0000313" key="2">
    <source>
        <dbReference type="EMBL" id="EEF81048.1"/>
    </source>
</evidence>
<protein>
    <submittedName>
        <fullName evidence="2">Uncharacterized protein</fullName>
    </submittedName>
</protein>